<reference evidence="2" key="1">
    <citation type="submission" date="2013-08" db="EMBL/GenBank/DDBJ databases">
        <authorList>
            <person name="Mendez C."/>
            <person name="Richter M."/>
            <person name="Ferrer M."/>
            <person name="Sanchez J."/>
        </authorList>
    </citation>
    <scope>NUCLEOTIDE SEQUENCE</scope>
</reference>
<gene>
    <name evidence="2" type="ORF">B1B_06948</name>
</gene>
<feature type="non-terminal residue" evidence="2">
    <location>
        <position position="136"/>
    </location>
</feature>
<reference evidence="2" key="2">
    <citation type="journal article" date="2014" name="ISME J.">
        <title>Microbial stratification in low pH oxic and suboxic macroscopic growths along an acid mine drainage.</title>
        <authorList>
            <person name="Mendez-Garcia C."/>
            <person name="Mesa V."/>
            <person name="Sprenger R.R."/>
            <person name="Richter M."/>
            <person name="Diez M.S."/>
            <person name="Solano J."/>
            <person name="Bargiela R."/>
            <person name="Golyshina O.V."/>
            <person name="Manteca A."/>
            <person name="Ramos J.L."/>
            <person name="Gallego J.R."/>
            <person name="Llorente I."/>
            <person name="Martins Dos Santos V.A."/>
            <person name="Jensen O.N."/>
            <person name="Pelaez A.I."/>
            <person name="Sanchez J."/>
            <person name="Ferrer M."/>
        </authorList>
    </citation>
    <scope>NUCLEOTIDE SEQUENCE</scope>
</reference>
<protein>
    <submittedName>
        <fullName evidence="2">Type I site-specific restriction-modification system R subunit</fullName>
    </submittedName>
</protein>
<evidence type="ECO:0000313" key="2">
    <source>
        <dbReference type="EMBL" id="EQD63621.1"/>
    </source>
</evidence>
<dbReference type="InterPro" id="IPR027417">
    <property type="entry name" value="P-loop_NTPase"/>
</dbReference>
<proteinExistence type="predicted"/>
<feature type="domain" description="SWI2/SNF2 ATPase" evidence="1">
    <location>
        <begin position="7"/>
        <end position="70"/>
    </location>
</feature>
<name>T1AST9_9ZZZZ</name>
<dbReference type="Gene3D" id="3.40.50.300">
    <property type="entry name" value="P-loop containing nucleotide triphosphate hydrolases"/>
    <property type="match status" value="1"/>
</dbReference>
<dbReference type="PANTHER" id="PTHR42927">
    <property type="entry name" value="HELICASE SUPERFAMILY 1 AND 2 DOMAIN-CONTAINING PROTEIN"/>
    <property type="match status" value="1"/>
</dbReference>
<dbReference type="EMBL" id="AUZY01004409">
    <property type="protein sequence ID" value="EQD63621.1"/>
    <property type="molecule type" value="Genomic_DNA"/>
</dbReference>
<dbReference type="SUPFAM" id="SSF52540">
    <property type="entry name" value="P-loop containing nucleoside triphosphate hydrolases"/>
    <property type="match status" value="1"/>
</dbReference>
<organism evidence="2">
    <name type="scientific">mine drainage metagenome</name>
    <dbReference type="NCBI Taxonomy" id="410659"/>
    <lineage>
        <taxon>unclassified sequences</taxon>
        <taxon>metagenomes</taxon>
        <taxon>ecological metagenomes</taxon>
    </lineage>
</organism>
<comment type="caution">
    <text evidence="2">The sequence shown here is derived from an EMBL/GenBank/DDBJ whole genome shotgun (WGS) entry which is preliminary data.</text>
</comment>
<dbReference type="AlphaFoldDB" id="T1AST9"/>
<accession>T1AST9</accession>
<dbReference type="Pfam" id="PF18766">
    <property type="entry name" value="SWI2_SNF2"/>
    <property type="match status" value="1"/>
</dbReference>
<dbReference type="InterPro" id="IPR040980">
    <property type="entry name" value="SWI2_SNF2"/>
</dbReference>
<dbReference type="PANTHER" id="PTHR42927:SF1">
    <property type="entry name" value="HELICASE SUPERFAMILY 1 AND 2 DOMAIN-CONTAINING PROTEIN"/>
    <property type="match status" value="1"/>
</dbReference>
<sequence>MVVKIDKDSAQLAEALAGEQARIIVTTLQKFPFVLDKIAGLPKRRYAVIVDEAHSSQTGEAAKDLRLVLGATDEAELTAAEAEDAGFIAEAIDPVEEALAKAVGARGHQDNLSFFAFTATPKARTLEMFGTLDPVT</sequence>
<evidence type="ECO:0000259" key="1">
    <source>
        <dbReference type="Pfam" id="PF18766"/>
    </source>
</evidence>